<evidence type="ECO:0000256" key="1">
    <source>
        <dbReference type="SAM" id="MobiDB-lite"/>
    </source>
</evidence>
<evidence type="ECO:0000313" key="2">
    <source>
        <dbReference type="Ensembl" id="ENSPMGP00000025869.1"/>
    </source>
</evidence>
<reference evidence="2" key="2">
    <citation type="submission" date="2025-09" db="UniProtKB">
        <authorList>
            <consortium name="Ensembl"/>
        </authorList>
    </citation>
    <scope>IDENTIFICATION</scope>
</reference>
<feature type="region of interest" description="Disordered" evidence="1">
    <location>
        <begin position="133"/>
        <end position="195"/>
    </location>
</feature>
<name>A0A3B4BBK6_9GOBI</name>
<dbReference type="Ensembl" id="ENSPMGT00000027549.1">
    <property type="protein sequence ID" value="ENSPMGP00000025869.1"/>
    <property type="gene ID" value="ENSPMGG00000020860.1"/>
</dbReference>
<dbReference type="AlphaFoldDB" id="A0A3B4BBK6"/>
<evidence type="ECO:0000313" key="3">
    <source>
        <dbReference type="Proteomes" id="UP000261520"/>
    </source>
</evidence>
<accession>A0A3B4BBK6</accession>
<protein>
    <submittedName>
        <fullName evidence="2">Uncharacterized protein</fullName>
    </submittedName>
</protein>
<organism evidence="2 3">
    <name type="scientific">Periophthalmus magnuspinnatus</name>
    <dbReference type="NCBI Taxonomy" id="409849"/>
    <lineage>
        <taxon>Eukaryota</taxon>
        <taxon>Metazoa</taxon>
        <taxon>Chordata</taxon>
        <taxon>Craniata</taxon>
        <taxon>Vertebrata</taxon>
        <taxon>Euteleostomi</taxon>
        <taxon>Actinopterygii</taxon>
        <taxon>Neopterygii</taxon>
        <taxon>Teleostei</taxon>
        <taxon>Neoteleostei</taxon>
        <taxon>Acanthomorphata</taxon>
        <taxon>Gobiaria</taxon>
        <taxon>Gobiiformes</taxon>
        <taxon>Gobioidei</taxon>
        <taxon>Gobiidae</taxon>
        <taxon>Oxudercinae</taxon>
        <taxon>Periophthalmus</taxon>
    </lineage>
</organism>
<sequence>MWISQSLKSRCETMFYFVLIYVWEYRSPSKSLPPHYHCKLCNVIQVQTHMFEHIKGWKHSFRYIKKVHPDKVPFEEEAVHKDQTLKQTIKDNAVEIENTEGRGQMEGFGGYPSLQAPPLDYTMDHFHDMGHDQMGDEYGAGDFDGYEPSSDYTDEYRDRHMDRPLTRPSQRPLPRPMNPTLPPPRRPANSNGGDLSGTLLSYLDTFKIENEGDAQLVLKVTQKLTDVLMEYRLRRVEVLPLFTCR</sequence>
<dbReference type="Proteomes" id="UP000261520">
    <property type="component" value="Unplaced"/>
</dbReference>
<keyword evidence="3" id="KW-1185">Reference proteome</keyword>
<feature type="compositionally biased region" description="Basic and acidic residues" evidence="1">
    <location>
        <begin position="154"/>
        <end position="165"/>
    </location>
</feature>
<reference evidence="2" key="1">
    <citation type="submission" date="2025-08" db="UniProtKB">
        <authorList>
            <consortium name="Ensembl"/>
        </authorList>
    </citation>
    <scope>IDENTIFICATION</scope>
</reference>
<feature type="compositionally biased region" description="Pro residues" evidence="1">
    <location>
        <begin position="171"/>
        <end position="186"/>
    </location>
</feature>
<proteinExistence type="predicted"/>
<dbReference type="STRING" id="409849.ENSPMGP00000025869"/>